<dbReference type="eggNOG" id="ENOG502RBS8">
    <property type="taxonomic scope" value="Eukaryota"/>
</dbReference>
<dbReference type="EMBL" id="KI631456">
    <property type="protein sequence ID" value="EYU27514.1"/>
    <property type="molecule type" value="Genomic_DNA"/>
</dbReference>
<dbReference type="Proteomes" id="UP000030748">
    <property type="component" value="Unassembled WGS sequence"/>
</dbReference>
<dbReference type="PhylomeDB" id="A0A022QIY6"/>
<feature type="compositionally biased region" description="Polar residues" evidence="1">
    <location>
        <begin position="128"/>
        <end position="137"/>
    </location>
</feature>
<evidence type="ECO:0000313" key="3">
    <source>
        <dbReference type="Proteomes" id="UP000030748"/>
    </source>
</evidence>
<dbReference type="OMA" id="DETHMAT"/>
<dbReference type="PANTHER" id="PTHR36056">
    <property type="entry name" value="PROTEIN, PUTATIVE-RELATED"/>
    <property type="match status" value="1"/>
</dbReference>
<proteinExistence type="predicted"/>
<accession>A0A022QIY6</accession>
<reference evidence="2 3" key="1">
    <citation type="journal article" date="2013" name="Proc. Natl. Acad. Sci. U.S.A.">
        <title>Fine-scale variation in meiotic recombination in Mimulus inferred from population shotgun sequencing.</title>
        <authorList>
            <person name="Hellsten U."/>
            <person name="Wright K.M."/>
            <person name="Jenkins J."/>
            <person name="Shu S."/>
            <person name="Yuan Y."/>
            <person name="Wessler S.R."/>
            <person name="Schmutz J."/>
            <person name="Willis J.H."/>
            <person name="Rokhsar D.S."/>
        </authorList>
    </citation>
    <scope>NUCLEOTIDE SEQUENCE [LARGE SCALE GENOMIC DNA]</scope>
    <source>
        <strain evidence="3">cv. DUN x IM62</strain>
    </source>
</reference>
<feature type="region of interest" description="Disordered" evidence="1">
    <location>
        <begin position="1"/>
        <end position="71"/>
    </location>
</feature>
<gene>
    <name evidence="2" type="ORF">MIMGU_mgv1a002867mg</name>
</gene>
<feature type="region of interest" description="Disordered" evidence="1">
    <location>
        <begin position="98"/>
        <end position="149"/>
    </location>
</feature>
<protein>
    <submittedName>
        <fullName evidence="2">Uncharacterized protein</fullName>
    </submittedName>
</protein>
<feature type="region of interest" description="Disordered" evidence="1">
    <location>
        <begin position="395"/>
        <end position="419"/>
    </location>
</feature>
<keyword evidence="3" id="KW-1185">Reference proteome</keyword>
<dbReference type="PANTHER" id="PTHR36056:SF1">
    <property type="entry name" value="PROTEIN, PUTATIVE-RELATED"/>
    <property type="match status" value="1"/>
</dbReference>
<dbReference type="KEGG" id="egt:105968912"/>
<name>A0A022QIY6_ERYGU</name>
<sequence>MHAKHQNGPGNGYRSNSMGGVAAASRIPPGGAVRGRRMYNSEYRSFSRGGYGAGGHSKQLQPPPPPSKDSNVFVEAGRLAAEYLVSKGVLPSNALSGKWQNDSRASAHSRLGNPAPDVGPGKRRYSDEYSSMGSRSFTRGRKRTGDFKNYGSEVNRELGRSVSLSERIRASPAMEADSNGEIQNLSPGEITQEVHGEVHVESGLKKSTLLEDAGAIASNLTKEKNLPSAVDADDPNKFNDEAEMVKDRRNDNDLQQKHDETKVREDHTDLLKHCKFVNVPTKARSSLTVKGSKGEKDPMNENVDFSKKQHLESSGVHVLDVDVKTDEFKSLELEKSPKVFPDVYKEQQAEEGLSGFGSSNSVVMDRVQKRAIDYSIDDKEDFKKLKQWVPQPEAQFHSPLPRTSSMGNQPMLQEPSTSQKSFDITLFPKDHADSSEFMEEKQLFPGSFKTCDLNLVGTSDVSENHEADPMLVFPSNTQTGKIATHIDVDLSISSNINLPNKNGKHGVHDIDIEVIDLEKDFVQDNTFSNPGRRGDIVFTDLDGFANNVSADGISDAQDGYGLMISEFLGNVSPNCTVPTDLNSLHNHIGLPNAEGILGEDDSIYMSLGEIPTSLLGAWGQPTQDYGKPF</sequence>
<organism evidence="2 3">
    <name type="scientific">Erythranthe guttata</name>
    <name type="common">Yellow monkey flower</name>
    <name type="synonym">Mimulus guttatus</name>
    <dbReference type="NCBI Taxonomy" id="4155"/>
    <lineage>
        <taxon>Eukaryota</taxon>
        <taxon>Viridiplantae</taxon>
        <taxon>Streptophyta</taxon>
        <taxon>Embryophyta</taxon>
        <taxon>Tracheophyta</taxon>
        <taxon>Spermatophyta</taxon>
        <taxon>Magnoliopsida</taxon>
        <taxon>eudicotyledons</taxon>
        <taxon>Gunneridae</taxon>
        <taxon>Pentapetalae</taxon>
        <taxon>asterids</taxon>
        <taxon>lamiids</taxon>
        <taxon>Lamiales</taxon>
        <taxon>Phrymaceae</taxon>
        <taxon>Erythranthe</taxon>
    </lineage>
</organism>
<dbReference type="OrthoDB" id="765741at2759"/>
<feature type="compositionally biased region" description="Polar residues" evidence="1">
    <location>
        <begin position="401"/>
        <end position="419"/>
    </location>
</feature>
<feature type="region of interest" description="Disordered" evidence="1">
    <location>
        <begin position="242"/>
        <end position="266"/>
    </location>
</feature>
<dbReference type="AlphaFoldDB" id="A0A022QIY6"/>
<dbReference type="InterPro" id="IPR040276">
    <property type="entry name" value="At4g26450-like"/>
</dbReference>
<evidence type="ECO:0000256" key="1">
    <source>
        <dbReference type="SAM" id="MobiDB-lite"/>
    </source>
</evidence>
<dbReference type="STRING" id="4155.A0A022QIY6"/>
<evidence type="ECO:0000313" key="2">
    <source>
        <dbReference type="EMBL" id="EYU27514.1"/>
    </source>
</evidence>